<evidence type="ECO:0000256" key="4">
    <source>
        <dbReference type="ARBA" id="ARBA00022801"/>
    </source>
</evidence>
<feature type="domain" description="Metallo-beta-lactamase" evidence="6">
    <location>
        <begin position="34"/>
        <end position="239"/>
    </location>
</feature>
<evidence type="ECO:0000313" key="8">
    <source>
        <dbReference type="Proteomes" id="UP001500631"/>
    </source>
</evidence>
<dbReference type="InterPro" id="IPR051013">
    <property type="entry name" value="MBL_superfamily_lactonases"/>
</dbReference>
<dbReference type="PANTHER" id="PTHR42978">
    <property type="entry name" value="QUORUM-QUENCHING LACTONASE YTNP-RELATED-RELATED"/>
    <property type="match status" value="1"/>
</dbReference>
<dbReference type="EMBL" id="BAABKE010000005">
    <property type="protein sequence ID" value="GAA5101500.1"/>
    <property type="molecule type" value="Genomic_DNA"/>
</dbReference>
<evidence type="ECO:0000256" key="2">
    <source>
        <dbReference type="ARBA" id="ARBA00007749"/>
    </source>
</evidence>
<dbReference type="InterPro" id="IPR001279">
    <property type="entry name" value="Metallo-B-lactamas"/>
</dbReference>
<evidence type="ECO:0000256" key="1">
    <source>
        <dbReference type="ARBA" id="ARBA00001947"/>
    </source>
</evidence>
<comment type="cofactor">
    <cofactor evidence="1">
        <name>Zn(2+)</name>
        <dbReference type="ChEBI" id="CHEBI:29105"/>
    </cofactor>
</comment>
<proteinExistence type="inferred from homology"/>
<gene>
    <name evidence="7" type="ORF">GCM10023338_17600</name>
</gene>
<dbReference type="PANTHER" id="PTHR42978:SF2">
    <property type="entry name" value="102 KBASES UNSTABLE REGION: FROM 1 TO 119443"/>
    <property type="match status" value="1"/>
</dbReference>
<dbReference type="Proteomes" id="UP001500631">
    <property type="component" value="Unassembled WGS sequence"/>
</dbReference>
<protein>
    <submittedName>
        <fullName evidence="7">4-pyridoxolactonase</fullName>
    </submittedName>
</protein>
<comment type="similarity">
    <text evidence="2">Belongs to the metallo-beta-lactamase superfamily.</text>
</comment>
<evidence type="ECO:0000259" key="6">
    <source>
        <dbReference type="SMART" id="SM00849"/>
    </source>
</evidence>
<dbReference type="Pfam" id="PF00753">
    <property type="entry name" value="Lactamase_B"/>
    <property type="match status" value="1"/>
</dbReference>
<evidence type="ECO:0000256" key="3">
    <source>
        <dbReference type="ARBA" id="ARBA00022723"/>
    </source>
</evidence>
<keyword evidence="5" id="KW-0862">Zinc</keyword>
<organism evidence="7 8">
    <name type="scientific">Wohlfahrtiimonas larvae</name>
    <dbReference type="NCBI Taxonomy" id="1157986"/>
    <lineage>
        <taxon>Bacteria</taxon>
        <taxon>Pseudomonadati</taxon>
        <taxon>Pseudomonadota</taxon>
        <taxon>Gammaproteobacteria</taxon>
        <taxon>Cardiobacteriales</taxon>
        <taxon>Ignatzschineriaceae</taxon>
        <taxon>Wohlfahrtiimonas</taxon>
    </lineage>
</organism>
<reference evidence="8" key="1">
    <citation type="journal article" date="2019" name="Int. J. Syst. Evol. Microbiol.">
        <title>The Global Catalogue of Microorganisms (GCM) 10K type strain sequencing project: providing services to taxonomists for standard genome sequencing and annotation.</title>
        <authorList>
            <consortium name="The Broad Institute Genomics Platform"/>
            <consortium name="The Broad Institute Genome Sequencing Center for Infectious Disease"/>
            <person name="Wu L."/>
            <person name="Ma J."/>
        </authorList>
    </citation>
    <scope>NUCLEOTIDE SEQUENCE [LARGE SCALE GENOMIC DNA]</scope>
    <source>
        <strain evidence="8">JCM 18424</strain>
    </source>
</reference>
<dbReference type="RefSeq" id="WP_077925674.1">
    <property type="nucleotide sequence ID" value="NZ_BAABKE010000005.1"/>
</dbReference>
<sequence length="264" mass="30172">MSKADLYIMSCGWIKIPAQALIRDRSSDEIIVVPVPVYLIKHPKGNVLIDTGLSSEFIQTSGTTQNDFGLEIQLNKDEYIINQLKKVGLDKSDIKYVINTHLHWDHCGGNKDLTESIMIIQSPEWDSANNPEYIAKKYYVPRLFNQHQNFSLIDGEYDLYDDGSIILVPTYGHTDGHQSIRVKVGDRYLLLTIDTAYLREAFERRILPNIAVDNEETILQSLDYLKQQQDAGDVLFFGHDYQDFIKVSDGSPNKVTEEMLDLLI</sequence>
<keyword evidence="8" id="KW-1185">Reference proteome</keyword>
<evidence type="ECO:0000313" key="7">
    <source>
        <dbReference type="EMBL" id="GAA5101500.1"/>
    </source>
</evidence>
<accession>A0ABP9MUH5</accession>
<evidence type="ECO:0000256" key="5">
    <source>
        <dbReference type="ARBA" id="ARBA00022833"/>
    </source>
</evidence>
<dbReference type="CDD" id="cd07729">
    <property type="entry name" value="AHL_lactonase_MBL-fold"/>
    <property type="match status" value="1"/>
</dbReference>
<keyword evidence="4" id="KW-0378">Hydrolase</keyword>
<keyword evidence="3" id="KW-0479">Metal-binding</keyword>
<dbReference type="InterPro" id="IPR036866">
    <property type="entry name" value="RibonucZ/Hydroxyglut_hydro"/>
</dbReference>
<dbReference type="SMART" id="SM00849">
    <property type="entry name" value="Lactamase_B"/>
    <property type="match status" value="1"/>
</dbReference>
<dbReference type="Gene3D" id="3.60.15.10">
    <property type="entry name" value="Ribonuclease Z/Hydroxyacylglutathione hydrolase-like"/>
    <property type="match status" value="1"/>
</dbReference>
<name>A0ABP9MUH5_9GAMM</name>
<comment type="caution">
    <text evidence="7">The sequence shown here is derived from an EMBL/GenBank/DDBJ whole genome shotgun (WGS) entry which is preliminary data.</text>
</comment>
<dbReference type="SUPFAM" id="SSF56281">
    <property type="entry name" value="Metallo-hydrolase/oxidoreductase"/>
    <property type="match status" value="1"/>
</dbReference>